<dbReference type="SUPFAM" id="SSF56935">
    <property type="entry name" value="Porins"/>
    <property type="match status" value="1"/>
</dbReference>
<evidence type="ECO:0000256" key="1">
    <source>
        <dbReference type="ARBA" id="ARBA00004571"/>
    </source>
</evidence>
<protein>
    <submittedName>
        <fullName evidence="9">SusC/RagA family TonB-linked outer membrane protein</fullName>
    </submittedName>
</protein>
<accession>A0A6I1DXK9</accession>
<keyword evidence="4 7" id="KW-0812">Transmembrane</keyword>
<organism evidence="9 10">
    <name type="scientific">Flagellimonas olearia</name>
    <dbReference type="NCBI Taxonomy" id="552546"/>
    <lineage>
        <taxon>Bacteria</taxon>
        <taxon>Pseudomonadati</taxon>
        <taxon>Bacteroidota</taxon>
        <taxon>Flavobacteriia</taxon>
        <taxon>Flavobacteriales</taxon>
        <taxon>Flavobacteriaceae</taxon>
        <taxon>Flagellimonas</taxon>
    </lineage>
</organism>
<evidence type="ECO:0000256" key="7">
    <source>
        <dbReference type="PROSITE-ProRule" id="PRU01360"/>
    </source>
</evidence>
<dbReference type="InterPro" id="IPR023997">
    <property type="entry name" value="TonB-dep_OMP_SusC/RagA_CS"/>
</dbReference>
<dbReference type="InterPro" id="IPR023996">
    <property type="entry name" value="TonB-dep_OMP_SusC/RagA"/>
</dbReference>
<comment type="subcellular location">
    <subcellularLocation>
        <location evidence="1 7">Cell outer membrane</location>
        <topology evidence="1 7">Multi-pass membrane protein</topology>
    </subcellularLocation>
</comment>
<feature type="domain" description="TonB-dependent receptor plug" evidence="8">
    <location>
        <begin position="252"/>
        <end position="351"/>
    </location>
</feature>
<dbReference type="Pfam" id="PF13715">
    <property type="entry name" value="CarbopepD_reg_2"/>
    <property type="match status" value="1"/>
</dbReference>
<proteinExistence type="inferred from homology"/>
<evidence type="ECO:0000256" key="6">
    <source>
        <dbReference type="ARBA" id="ARBA00023237"/>
    </source>
</evidence>
<dbReference type="Gene3D" id="2.170.130.10">
    <property type="entry name" value="TonB-dependent receptor, plug domain"/>
    <property type="match status" value="1"/>
</dbReference>
<dbReference type="InterPro" id="IPR012910">
    <property type="entry name" value="Plug_dom"/>
</dbReference>
<sequence>MSRVGVIIPNKKTTCKSMKKSDTLYAIPYRARQAFIVQFSLALFFCFVAYASPGIAQNVLLKRVSVDLVDVSLKEALLEIEDKGEISFVYSGSQLPLDDQVTIQQENQSLGSLLDTLFGPIDIKYQVQGTNKHIVLSLKGSDTVPTGSDRVDIQIIQQDGTISGKVIDIEGIPLLGVTVLVKDTGRGTTTDMDGNYSILADQGEILEFRLVGFRTKEATIGMSTSLNMVLEEDIIALNEVVVSTGYQEIPKERATGSFVYADEERLDNQIGVISISEKIQGLIPGVLVEGNRIVIRGQSTINADASPVIVVDGFPTSLSLDDINPNDIDNITVLRDAAAASIWGVRASNGVIVITTKKGKTGSKPRFSYTSSLRITERPDISALRLADSHQYIDAELEALDRGWVNLTSADGNSGNSRVFEIYKKQYDGDISPEEAERLYNQLRANDSHGQSDLFFRNSISQQHDLSMSGATEVNNYYASLNIQDNTFESVGNSDTRVKFNLKNTYQIHPRIALDANISISYAKGAFNGVGTYSFVRQKPYELFVDGEGDYVPVYDAYRSVETNKELEELGYYDWNNNLKRDVDNGDNTTRSFSPKIITGLTAQLLDGLRYEGRFMYETRRYGNETFFNEEMYKTRDLINKFTTITGDGLEYQIPRGPLFEYTNTEMQSHTLRNQLIFSKNYKGTKHRVNALLGTEITKTKNNLEKGRYFNYDKNLLTYSLIDEKTLAEGVPGWNGFTQRLPAIWRPITETENRYFSYYFNGAYTYGDRYTFSASGRIDKSNLFGADANDRVTPLYSIGFSWNVANEDFFDVGFINALKIRATTGENGNVDKSTSKVLVATPETNSYSTGEQFLKIEFPENKELKWESTKSYNVGIDLGMFNNRLSLVADYYIKKSYDLLAYSEADPSLGFSSVYRNTASVGNKGIDIGLGARIFEGDFGWNLEFNISKNTNEVTKVYNPNPTVDNYLTGGYGRQIEGFPIDYIYNFRWAGLSNDGHPQIYDHEGNVYSSEDSEVDPQIEWLSYAGSTAPKYFGSVINTFRYKGLRLNTIFTYKFGHVMRLPTVYVRGSDLVLAEVDNRWRQPGDENRTDIPRMYDVAQQPFIRSQFSKANDHRTKSASFVRLNNVNLIYDFPKGILGKEIQSLQLQAQATNVALWTRNDRNIDPEAINLRYGDLSLPSPSIYTFGIRVGF</sequence>
<evidence type="ECO:0000313" key="9">
    <source>
        <dbReference type="EMBL" id="KAB7530223.1"/>
    </source>
</evidence>
<comment type="similarity">
    <text evidence="7">Belongs to the TonB-dependent receptor family.</text>
</comment>
<keyword evidence="5 7" id="KW-0472">Membrane</keyword>
<comment type="caution">
    <text evidence="9">The sequence shown here is derived from an EMBL/GenBank/DDBJ whole genome shotgun (WGS) entry which is preliminary data.</text>
</comment>
<evidence type="ECO:0000256" key="5">
    <source>
        <dbReference type="ARBA" id="ARBA00023136"/>
    </source>
</evidence>
<name>A0A6I1DXK9_9FLAO</name>
<keyword evidence="3 7" id="KW-1134">Transmembrane beta strand</keyword>
<dbReference type="InterPro" id="IPR036942">
    <property type="entry name" value="Beta-barrel_TonB_sf"/>
</dbReference>
<dbReference type="AlphaFoldDB" id="A0A6I1DXK9"/>
<evidence type="ECO:0000256" key="2">
    <source>
        <dbReference type="ARBA" id="ARBA00022448"/>
    </source>
</evidence>
<dbReference type="InterPro" id="IPR039426">
    <property type="entry name" value="TonB-dep_rcpt-like"/>
</dbReference>
<dbReference type="Gene3D" id="2.60.40.1120">
    <property type="entry name" value="Carboxypeptidase-like, regulatory domain"/>
    <property type="match status" value="1"/>
</dbReference>
<reference evidence="9 10" key="1">
    <citation type="submission" date="2019-10" db="EMBL/GenBank/DDBJ databases">
        <title>Muricauda olearia CL-SS4 JCM15563 genome.</title>
        <authorList>
            <person name="Liu L."/>
        </authorList>
    </citation>
    <scope>NUCLEOTIDE SEQUENCE [LARGE SCALE GENOMIC DNA]</scope>
    <source>
        <strain evidence="9 10">CL-SS4</strain>
    </source>
</reference>
<keyword evidence="6 7" id="KW-0998">Cell outer membrane</keyword>
<evidence type="ECO:0000256" key="4">
    <source>
        <dbReference type="ARBA" id="ARBA00022692"/>
    </source>
</evidence>
<dbReference type="NCBIfam" id="TIGR04056">
    <property type="entry name" value="OMP_RagA_SusC"/>
    <property type="match status" value="1"/>
</dbReference>
<dbReference type="Proteomes" id="UP000429785">
    <property type="component" value="Unassembled WGS sequence"/>
</dbReference>
<gene>
    <name evidence="9" type="ORF">F8C76_01560</name>
</gene>
<dbReference type="Pfam" id="PF07715">
    <property type="entry name" value="Plug"/>
    <property type="match status" value="1"/>
</dbReference>
<dbReference type="InterPro" id="IPR008969">
    <property type="entry name" value="CarboxyPept-like_regulatory"/>
</dbReference>
<evidence type="ECO:0000259" key="8">
    <source>
        <dbReference type="Pfam" id="PF07715"/>
    </source>
</evidence>
<dbReference type="PROSITE" id="PS52016">
    <property type="entry name" value="TONB_DEPENDENT_REC_3"/>
    <property type="match status" value="1"/>
</dbReference>
<dbReference type="Gene3D" id="2.40.170.20">
    <property type="entry name" value="TonB-dependent receptor, beta-barrel domain"/>
    <property type="match status" value="1"/>
</dbReference>
<dbReference type="EMBL" id="WELG01000001">
    <property type="protein sequence ID" value="KAB7530223.1"/>
    <property type="molecule type" value="Genomic_DNA"/>
</dbReference>
<dbReference type="NCBIfam" id="TIGR04057">
    <property type="entry name" value="SusC_RagA_signa"/>
    <property type="match status" value="1"/>
</dbReference>
<evidence type="ECO:0000313" key="10">
    <source>
        <dbReference type="Proteomes" id="UP000429785"/>
    </source>
</evidence>
<keyword evidence="2 7" id="KW-0813">Transport</keyword>
<dbReference type="InterPro" id="IPR037066">
    <property type="entry name" value="Plug_dom_sf"/>
</dbReference>
<evidence type="ECO:0000256" key="3">
    <source>
        <dbReference type="ARBA" id="ARBA00022452"/>
    </source>
</evidence>
<dbReference type="SUPFAM" id="SSF49464">
    <property type="entry name" value="Carboxypeptidase regulatory domain-like"/>
    <property type="match status" value="1"/>
</dbReference>
<dbReference type="GO" id="GO:0009279">
    <property type="term" value="C:cell outer membrane"/>
    <property type="evidence" value="ECO:0007669"/>
    <property type="project" value="UniProtKB-SubCell"/>
</dbReference>